<evidence type="ECO:0000313" key="4">
    <source>
        <dbReference type="Proteomes" id="UP001596391"/>
    </source>
</evidence>
<dbReference type="Proteomes" id="UP001596391">
    <property type="component" value="Unassembled WGS sequence"/>
</dbReference>
<dbReference type="InterPro" id="IPR003646">
    <property type="entry name" value="SH3-like_bac-type"/>
</dbReference>
<sequence>MVVLGLASSIMLGGCSRFRKHSGPSKYVYVTAKEATLRDRIAAVSNRTGVVQNGEKLTVLEHQRRFIKVQAPSGIVGWLDEKLTADQALMDTFDELKQQHLNDAVVAKAVTRDEAVLHIAPGRSTEHFFRLNEGDTMSLIQRATVVKPLPPGQAPPHVDPSDPTSPIAPPTMEDWWLVRDSKGQTGWIYSRLIDVSEPDALARYAEGQRIVGAYVLATVNDPESGVMNNGVTVTEIPEYVTVLAPYKAGLPYDFDQVRVFTWNHNKHRYETAFREKNIEGYLPVVVTKGKDPYGKSAMAAMELPIFKYHTLAADSPAPVPDPKTGIVKPGKLIEKTYRLEETTVRRILPPNTQKPDEAHPVVEEKKDKKAKAGRKRR</sequence>
<proteinExistence type="predicted"/>
<organism evidence="3 4">
    <name type="scientific">Granulicella cerasi</name>
    <dbReference type="NCBI Taxonomy" id="741063"/>
    <lineage>
        <taxon>Bacteria</taxon>
        <taxon>Pseudomonadati</taxon>
        <taxon>Acidobacteriota</taxon>
        <taxon>Terriglobia</taxon>
        <taxon>Terriglobales</taxon>
        <taxon>Acidobacteriaceae</taxon>
        <taxon>Granulicella</taxon>
    </lineage>
</organism>
<reference evidence="4" key="1">
    <citation type="journal article" date="2019" name="Int. J. Syst. Evol. Microbiol.">
        <title>The Global Catalogue of Microorganisms (GCM) 10K type strain sequencing project: providing services to taxonomists for standard genome sequencing and annotation.</title>
        <authorList>
            <consortium name="The Broad Institute Genomics Platform"/>
            <consortium name="The Broad Institute Genome Sequencing Center for Infectious Disease"/>
            <person name="Wu L."/>
            <person name="Ma J."/>
        </authorList>
    </citation>
    <scope>NUCLEOTIDE SEQUENCE [LARGE SCALE GENOMIC DNA]</scope>
    <source>
        <strain evidence="4">CGMCC 1.16026</strain>
    </source>
</reference>
<feature type="compositionally biased region" description="Basic residues" evidence="1">
    <location>
        <begin position="368"/>
        <end position="377"/>
    </location>
</feature>
<dbReference type="Gene3D" id="2.30.30.40">
    <property type="entry name" value="SH3 Domains"/>
    <property type="match status" value="1"/>
</dbReference>
<feature type="domain" description="SH3b" evidence="2">
    <location>
        <begin position="45"/>
        <end position="80"/>
    </location>
</feature>
<dbReference type="EMBL" id="JBHSWI010000001">
    <property type="protein sequence ID" value="MFC6644836.1"/>
    <property type="molecule type" value="Genomic_DNA"/>
</dbReference>
<protein>
    <submittedName>
        <fullName evidence="3">SH3 domain-containing protein</fullName>
    </submittedName>
</protein>
<comment type="caution">
    <text evidence="3">The sequence shown here is derived from an EMBL/GenBank/DDBJ whole genome shotgun (WGS) entry which is preliminary data.</text>
</comment>
<evidence type="ECO:0000259" key="2">
    <source>
        <dbReference type="Pfam" id="PF08239"/>
    </source>
</evidence>
<dbReference type="Pfam" id="PF08239">
    <property type="entry name" value="SH3_3"/>
    <property type="match status" value="1"/>
</dbReference>
<accession>A0ABW1Z5K2</accession>
<evidence type="ECO:0000313" key="3">
    <source>
        <dbReference type="EMBL" id="MFC6644836.1"/>
    </source>
</evidence>
<feature type="compositionally biased region" description="Basic and acidic residues" evidence="1">
    <location>
        <begin position="354"/>
        <end position="367"/>
    </location>
</feature>
<evidence type="ECO:0000256" key="1">
    <source>
        <dbReference type="SAM" id="MobiDB-lite"/>
    </source>
</evidence>
<name>A0ABW1Z5K2_9BACT</name>
<dbReference type="RefSeq" id="WP_263372612.1">
    <property type="nucleotide sequence ID" value="NZ_JAGSYD010000006.1"/>
</dbReference>
<keyword evidence="4" id="KW-1185">Reference proteome</keyword>
<gene>
    <name evidence="3" type="ORF">ACFQBQ_04360</name>
</gene>
<feature type="region of interest" description="Disordered" evidence="1">
    <location>
        <begin position="343"/>
        <end position="377"/>
    </location>
</feature>